<dbReference type="RefSeq" id="WP_233726069.1">
    <property type="nucleotide sequence ID" value="NZ_JAJVCN010000001.1"/>
</dbReference>
<protein>
    <recommendedName>
        <fullName evidence="4">DUF1772 domain-containing protein</fullName>
    </recommendedName>
</protein>
<evidence type="ECO:0008006" key="4">
    <source>
        <dbReference type="Google" id="ProtNLM"/>
    </source>
</evidence>
<sequence>MTSLAGVLQLLLAATFVIVPVIAYRHGTQAQQAAEADVARQGFPIEVLTRHRIRFAESAMETLFPFGIALFLAVLALLNLTGTETGRVLSLVAQPIMFIGGGFITAGQMFPVRFIGAALKKSSDATARTLDVQSFVDAATAAFPSWLRPIIVTRFALVTVGSLLVIALLALR</sequence>
<feature type="transmembrane region" description="Helical" evidence="1">
    <location>
        <begin position="151"/>
        <end position="171"/>
    </location>
</feature>
<name>A0ABS8ZFF6_9PSEU</name>
<accession>A0ABS8ZFF6</accession>
<organism evidence="2 3">
    <name type="scientific">Kibdelosporangium philippinense</name>
    <dbReference type="NCBI Taxonomy" id="211113"/>
    <lineage>
        <taxon>Bacteria</taxon>
        <taxon>Bacillati</taxon>
        <taxon>Actinomycetota</taxon>
        <taxon>Actinomycetes</taxon>
        <taxon>Pseudonocardiales</taxon>
        <taxon>Pseudonocardiaceae</taxon>
        <taxon>Kibdelosporangium</taxon>
    </lineage>
</organism>
<feature type="transmembrane region" description="Helical" evidence="1">
    <location>
        <begin position="88"/>
        <end position="110"/>
    </location>
</feature>
<keyword evidence="1" id="KW-1133">Transmembrane helix</keyword>
<evidence type="ECO:0000313" key="3">
    <source>
        <dbReference type="Proteomes" id="UP001521150"/>
    </source>
</evidence>
<dbReference type="EMBL" id="JAJVCN010000001">
    <property type="protein sequence ID" value="MCE7004572.1"/>
    <property type="molecule type" value="Genomic_DNA"/>
</dbReference>
<reference evidence="2 3" key="1">
    <citation type="submission" date="2021-12" db="EMBL/GenBank/DDBJ databases">
        <title>Genome sequence of Kibdelosporangium philippinense ATCC 49844.</title>
        <authorList>
            <person name="Fedorov E.A."/>
            <person name="Omeragic M."/>
            <person name="Shalygina K.F."/>
            <person name="Maclea K.S."/>
        </authorList>
    </citation>
    <scope>NUCLEOTIDE SEQUENCE [LARGE SCALE GENOMIC DNA]</scope>
    <source>
        <strain evidence="2 3">ATCC 49844</strain>
    </source>
</reference>
<evidence type="ECO:0000313" key="2">
    <source>
        <dbReference type="EMBL" id="MCE7004572.1"/>
    </source>
</evidence>
<proteinExistence type="predicted"/>
<evidence type="ECO:0000256" key="1">
    <source>
        <dbReference type="SAM" id="Phobius"/>
    </source>
</evidence>
<keyword evidence="1" id="KW-0472">Membrane</keyword>
<gene>
    <name evidence="2" type="ORF">LWC34_17310</name>
</gene>
<keyword evidence="3" id="KW-1185">Reference proteome</keyword>
<comment type="caution">
    <text evidence="2">The sequence shown here is derived from an EMBL/GenBank/DDBJ whole genome shotgun (WGS) entry which is preliminary data.</text>
</comment>
<feature type="transmembrane region" description="Helical" evidence="1">
    <location>
        <begin position="63"/>
        <end position="81"/>
    </location>
</feature>
<keyword evidence="1" id="KW-0812">Transmembrane</keyword>
<dbReference type="Proteomes" id="UP001521150">
    <property type="component" value="Unassembled WGS sequence"/>
</dbReference>